<evidence type="ECO:0008006" key="3">
    <source>
        <dbReference type="Google" id="ProtNLM"/>
    </source>
</evidence>
<gene>
    <name evidence="1" type="ORF">SAMN05444142_1031</name>
</gene>
<dbReference type="RefSeq" id="WP_188129255.1">
    <property type="nucleotide sequence ID" value="NZ_FNIO01000008.1"/>
</dbReference>
<organism evidence="1 2">
    <name type="scientific">Lutimaribacter pacificus</name>
    <dbReference type="NCBI Taxonomy" id="391948"/>
    <lineage>
        <taxon>Bacteria</taxon>
        <taxon>Pseudomonadati</taxon>
        <taxon>Pseudomonadota</taxon>
        <taxon>Alphaproteobacteria</taxon>
        <taxon>Rhodobacterales</taxon>
        <taxon>Roseobacteraceae</taxon>
        <taxon>Lutimaribacter</taxon>
    </lineage>
</organism>
<dbReference type="Proteomes" id="UP000324252">
    <property type="component" value="Unassembled WGS sequence"/>
</dbReference>
<dbReference type="EMBL" id="FQZZ01000003">
    <property type="protein sequence ID" value="SHK02674.1"/>
    <property type="molecule type" value="Genomic_DNA"/>
</dbReference>
<reference evidence="1 2" key="1">
    <citation type="submission" date="2016-11" db="EMBL/GenBank/DDBJ databases">
        <authorList>
            <person name="Varghese N."/>
            <person name="Submissions S."/>
        </authorList>
    </citation>
    <scope>NUCLEOTIDE SEQUENCE [LARGE SCALE GENOMIC DNA]</scope>
    <source>
        <strain evidence="1 2">DSM 29620</strain>
    </source>
</reference>
<protein>
    <recommendedName>
        <fullName evidence="3">Anti-sigma factor NepR domain-containing protein</fullName>
    </recommendedName>
</protein>
<name>A0A1H0LVL3_9RHOB</name>
<evidence type="ECO:0000313" key="1">
    <source>
        <dbReference type="EMBL" id="SHK02674.1"/>
    </source>
</evidence>
<dbReference type="AlphaFoldDB" id="A0A1H0LVL3"/>
<keyword evidence="2" id="KW-1185">Reference proteome</keyword>
<proteinExistence type="predicted"/>
<sequence length="51" mass="6309">MTKKEPNPEDLEHVLREQLENIRKEEVPERLLELARELQVQLRKRKQRFSK</sequence>
<accession>A0A1H0LVL3</accession>
<evidence type="ECO:0000313" key="2">
    <source>
        <dbReference type="Proteomes" id="UP000324252"/>
    </source>
</evidence>